<name>A0A8J6E4Q9_9EUKA</name>
<feature type="compositionally biased region" description="Low complexity" evidence="1">
    <location>
        <begin position="377"/>
        <end position="387"/>
    </location>
</feature>
<dbReference type="AlphaFoldDB" id="A0A8J6E4Q9"/>
<feature type="transmembrane region" description="Helical" evidence="2">
    <location>
        <begin position="130"/>
        <end position="151"/>
    </location>
</feature>
<evidence type="ECO:0000313" key="4">
    <source>
        <dbReference type="Proteomes" id="UP000717585"/>
    </source>
</evidence>
<keyword evidence="4" id="KW-1185">Reference proteome</keyword>
<evidence type="ECO:0000256" key="1">
    <source>
        <dbReference type="SAM" id="MobiDB-lite"/>
    </source>
</evidence>
<organism evidence="3 4">
    <name type="scientific">Carpediemonas membranifera</name>
    <dbReference type="NCBI Taxonomy" id="201153"/>
    <lineage>
        <taxon>Eukaryota</taxon>
        <taxon>Metamonada</taxon>
        <taxon>Carpediemonas-like organisms</taxon>
        <taxon>Carpediemonas</taxon>
    </lineage>
</organism>
<sequence>MSTQMPRDIKAEVARRLVGYTNSIELPLQRIFDAIEQGRLNDAAVVQDVKLPQQVLALVAHSQVALAGVRAHLKLGRKRLTDGDIVSAAIRSRNITLGGSLPGNGHYSAALVAAVRTAGGVKSDTTARGYLNRLLVLVLAPDYFLVAVYGISRRIPAPNDFWATLVSRLCRDGYLPAIGDEAHWDPLQVSDPDRYYTVTCVVRHDMTDTRALELNFGRPEDSPEGVEHGSLPECSTVAYLEADSGSEGRVLVQLGGAALAHVALQLFIESKQRADVGLVENGPIFSDGYNPNINATGYERIPDTAIRGIALRSFEADAIPLYEALIERDTANAWRSAAECLDQLAALEADHMGNVIVPWEAYRKPVHAPAVKTTNFSSAENSGSNTSSKKKRKNAHKRDANNSQEPQKPFPEKVDGPDPWMQFKDKKRYAIPDNYNLFCDKHG</sequence>
<evidence type="ECO:0000256" key="2">
    <source>
        <dbReference type="SAM" id="Phobius"/>
    </source>
</evidence>
<comment type="caution">
    <text evidence="3">The sequence shown here is derived from an EMBL/GenBank/DDBJ whole genome shotgun (WGS) entry which is preliminary data.</text>
</comment>
<keyword evidence="2" id="KW-0472">Membrane</keyword>
<feature type="region of interest" description="Disordered" evidence="1">
    <location>
        <begin position="373"/>
        <end position="425"/>
    </location>
</feature>
<gene>
    <name evidence="3" type="ORF">J8273_0024</name>
</gene>
<dbReference type="Proteomes" id="UP000717585">
    <property type="component" value="Unassembled WGS sequence"/>
</dbReference>
<evidence type="ECO:0000313" key="3">
    <source>
        <dbReference type="EMBL" id="KAG9394822.1"/>
    </source>
</evidence>
<dbReference type="EMBL" id="JAHDYR010000012">
    <property type="protein sequence ID" value="KAG9394822.1"/>
    <property type="molecule type" value="Genomic_DNA"/>
</dbReference>
<accession>A0A8J6E4Q9</accession>
<keyword evidence="2" id="KW-0812">Transmembrane</keyword>
<reference evidence="3" key="1">
    <citation type="submission" date="2021-05" db="EMBL/GenBank/DDBJ databases">
        <title>A free-living protist that lacks canonical eukaryotic 1 DNA replication and segregation systems.</title>
        <authorList>
            <person name="Salas-Leiva D.E."/>
            <person name="Tromer E.C."/>
            <person name="Curtis B.A."/>
            <person name="Jerlstrom-Hultqvist J."/>
            <person name="Kolisko M."/>
            <person name="Yi Z."/>
            <person name="Salas-Leiva J.S."/>
            <person name="Gallot-Lavallee L."/>
            <person name="Kops G.J.P.L."/>
            <person name="Archibald J.M."/>
            <person name="Simpson A.G.B."/>
            <person name="Roger A.J."/>
        </authorList>
    </citation>
    <scope>NUCLEOTIDE SEQUENCE</scope>
    <source>
        <strain evidence="3">BICM</strain>
    </source>
</reference>
<keyword evidence="2" id="KW-1133">Transmembrane helix</keyword>
<protein>
    <submittedName>
        <fullName evidence="3">Uncharacterized protein</fullName>
    </submittedName>
</protein>
<proteinExistence type="predicted"/>